<dbReference type="PANTHER" id="PTHR24305:SF187">
    <property type="entry name" value="P450, PUTATIVE (EUROFUNG)-RELATED"/>
    <property type="match status" value="1"/>
</dbReference>
<comment type="cofactor">
    <cofactor evidence="1 7">
        <name>heme</name>
        <dbReference type="ChEBI" id="CHEBI:30413"/>
    </cofactor>
</comment>
<protein>
    <submittedName>
        <fullName evidence="10">Cytochrome P450</fullName>
    </submittedName>
</protein>
<dbReference type="GO" id="GO:0020037">
    <property type="term" value="F:heme binding"/>
    <property type="evidence" value="ECO:0007669"/>
    <property type="project" value="InterPro"/>
</dbReference>
<keyword evidence="6 8" id="KW-0503">Monooxygenase</keyword>
<dbReference type="InterPro" id="IPR001128">
    <property type="entry name" value="Cyt_P450"/>
</dbReference>
<feature type="transmembrane region" description="Helical" evidence="9">
    <location>
        <begin position="12"/>
        <end position="32"/>
    </location>
</feature>
<comment type="caution">
    <text evidence="10">The sequence shown here is derived from an EMBL/GenBank/DDBJ whole genome shotgun (WGS) entry which is preliminary data.</text>
</comment>
<name>A0A9P4QK97_9PLEO</name>
<keyword evidence="9" id="KW-0812">Transmembrane</keyword>
<dbReference type="EMBL" id="ML996471">
    <property type="protein sequence ID" value="KAF2726469.1"/>
    <property type="molecule type" value="Genomic_DNA"/>
</dbReference>
<dbReference type="InterPro" id="IPR050121">
    <property type="entry name" value="Cytochrome_P450_monoxygenase"/>
</dbReference>
<sequence length="473" mass="53600">MHLLVFIQGEWHLRTVHVLFGHLTAAFGLYLLHQYVQSSSTGSLIPVVHLAMAYLSSLFLSICRNSTNFLVMQKMHEQYGDLVRTGPNEISIFRPDGIELLDGYKSTNERDVWYDILHPRKALVFARKFGEMRELRASWSQAVSSKSVNEYSTRVIRLSDDLIECILSYRNEPVKLNDVMSWFSFDAMGEIAFSESFGMLENRQTKVELAHQRQALALLAPLNDATWIAHLGFSLFPYPGTVRAWWASVRFCCEIMEKRMASQSNKTDMANISAVVAGSDTTRASLIGIWYFLCKHPEHANKIYSEVQNIDVNDVHKLASLPHLNAVIKELLRLAPPAMTGSPRLTGPNGLWVGDRWIPAGVKVTAPKFVAHHLSSAFVHPTDFIPERWTTRPELVLDIRAYAPFSTGPHQCIGKSISFLEMRVVTTKIIQRFHVSFSHISGHKPEAFWADMKDQVTMMPGDTYCCFAQRSLP</sequence>
<reference evidence="10" key="1">
    <citation type="journal article" date="2020" name="Stud. Mycol.">
        <title>101 Dothideomycetes genomes: a test case for predicting lifestyles and emergence of pathogens.</title>
        <authorList>
            <person name="Haridas S."/>
            <person name="Albert R."/>
            <person name="Binder M."/>
            <person name="Bloem J."/>
            <person name="Labutti K."/>
            <person name="Salamov A."/>
            <person name="Andreopoulos B."/>
            <person name="Baker S."/>
            <person name="Barry K."/>
            <person name="Bills G."/>
            <person name="Bluhm B."/>
            <person name="Cannon C."/>
            <person name="Castanera R."/>
            <person name="Culley D."/>
            <person name="Daum C."/>
            <person name="Ezra D."/>
            <person name="Gonzalez J."/>
            <person name="Henrissat B."/>
            <person name="Kuo A."/>
            <person name="Liang C."/>
            <person name="Lipzen A."/>
            <person name="Lutzoni F."/>
            <person name="Magnuson J."/>
            <person name="Mondo S."/>
            <person name="Nolan M."/>
            <person name="Ohm R."/>
            <person name="Pangilinan J."/>
            <person name="Park H.-J."/>
            <person name="Ramirez L."/>
            <person name="Alfaro M."/>
            <person name="Sun H."/>
            <person name="Tritt A."/>
            <person name="Yoshinaga Y."/>
            <person name="Zwiers L.-H."/>
            <person name="Turgeon B."/>
            <person name="Goodwin S."/>
            <person name="Spatafora J."/>
            <person name="Crous P."/>
            <person name="Grigoriev I."/>
        </authorList>
    </citation>
    <scope>NUCLEOTIDE SEQUENCE</scope>
    <source>
        <strain evidence="10">CBS 125425</strain>
    </source>
</reference>
<evidence type="ECO:0000313" key="10">
    <source>
        <dbReference type="EMBL" id="KAF2726469.1"/>
    </source>
</evidence>
<evidence type="ECO:0000256" key="5">
    <source>
        <dbReference type="ARBA" id="ARBA00023004"/>
    </source>
</evidence>
<dbReference type="Proteomes" id="UP000799444">
    <property type="component" value="Unassembled WGS sequence"/>
</dbReference>
<dbReference type="PRINTS" id="PR00463">
    <property type="entry name" value="EP450I"/>
</dbReference>
<dbReference type="PANTHER" id="PTHR24305">
    <property type="entry name" value="CYTOCHROME P450"/>
    <property type="match status" value="1"/>
</dbReference>
<keyword evidence="9" id="KW-0472">Membrane</keyword>
<accession>A0A9P4QK97</accession>
<gene>
    <name evidence="10" type="ORF">EJ04DRAFT_539380</name>
</gene>
<keyword evidence="7 8" id="KW-0349">Heme</keyword>
<feature type="binding site" description="axial binding residue" evidence="7">
    <location>
        <position position="412"/>
    </location>
    <ligand>
        <name>heme</name>
        <dbReference type="ChEBI" id="CHEBI:30413"/>
    </ligand>
    <ligandPart>
        <name>Fe</name>
        <dbReference type="ChEBI" id="CHEBI:18248"/>
    </ligandPart>
</feature>
<keyword evidence="5 7" id="KW-0408">Iron</keyword>
<dbReference type="Pfam" id="PF00067">
    <property type="entry name" value="p450"/>
    <property type="match status" value="2"/>
</dbReference>
<evidence type="ECO:0000256" key="6">
    <source>
        <dbReference type="ARBA" id="ARBA00023033"/>
    </source>
</evidence>
<keyword evidence="9" id="KW-1133">Transmembrane helix</keyword>
<dbReference type="PROSITE" id="PS00086">
    <property type="entry name" value="CYTOCHROME_P450"/>
    <property type="match status" value="1"/>
</dbReference>
<evidence type="ECO:0000256" key="4">
    <source>
        <dbReference type="ARBA" id="ARBA00023002"/>
    </source>
</evidence>
<keyword evidence="4 8" id="KW-0560">Oxidoreductase</keyword>
<dbReference type="GO" id="GO:0016705">
    <property type="term" value="F:oxidoreductase activity, acting on paired donors, with incorporation or reduction of molecular oxygen"/>
    <property type="evidence" value="ECO:0007669"/>
    <property type="project" value="InterPro"/>
</dbReference>
<evidence type="ECO:0000256" key="3">
    <source>
        <dbReference type="ARBA" id="ARBA00022723"/>
    </source>
</evidence>
<dbReference type="InterPro" id="IPR002401">
    <property type="entry name" value="Cyt_P450_E_grp-I"/>
</dbReference>
<dbReference type="InterPro" id="IPR017972">
    <property type="entry name" value="Cyt_P450_CS"/>
</dbReference>
<evidence type="ECO:0000256" key="1">
    <source>
        <dbReference type="ARBA" id="ARBA00001971"/>
    </source>
</evidence>
<dbReference type="AlphaFoldDB" id="A0A9P4QK97"/>
<evidence type="ECO:0000256" key="7">
    <source>
        <dbReference type="PIRSR" id="PIRSR602401-1"/>
    </source>
</evidence>
<keyword evidence="3 7" id="KW-0479">Metal-binding</keyword>
<dbReference type="OrthoDB" id="6692864at2759"/>
<dbReference type="PRINTS" id="PR00385">
    <property type="entry name" value="P450"/>
</dbReference>
<evidence type="ECO:0000256" key="9">
    <source>
        <dbReference type="SAM" id="Phobius"/>
    </source>
</evidence>
<dbReference type="GO" id="GO:0005506">
    <property type="term" value="F:iron ion binding"/>
    <property type="evidence" value="ECO:0007669"/>
    <property type="project" value="InterPro"/>
</dbReference>
<organism evidence="10 11">
    <name type="scientific">Polyplosphaeria fusca</name>
    <dbReference type="NCBI Taxonomy" id="682080"/>
    <lineage>
        <taxon>Eukaryota</taxon>
        <taxon>Fungi</taxon>
        <taxon>Dikarya</taxon>
        <taxon>Ascomycota</taxon>
        <taxon>Pezizomycotina</taxon>
        <taxon>Dothideomycetes</taxon>
        <taxon>Pleosporomycetidae</taxon>
        <taxon>Pleosporales</taxon>
        <taxon>Tetraplosphaeriaceae</taxon>
        <taxon>Polyplosphaeria</taxon>
    </lineage>
</organism>
<comment type="similarity">
    <text evidence="2 8">Belongs to the cytochrome P450 family.</text>
</comment>
<feature type="transmembrane region" description="Helical" evidence="9">
    <location>
        <begin position="44"/>
        <end position="62"/>
    </location>
</feature>
<evidence type="ECO:0000313" key="11">
    <source>
        <dbReference type="Proteomes" id="UP000799444"/>
    </source>
</evidence>
<dbReference type="GO" id="GO:0004497">
    <property type="term" value="F:monooxygenase activity"/>
    <property type="evidence" value="ECO:0007669"/>
    <property type="project" value="UniProtKB-KW"/>
</dbReference>
<dbReference type="InterPro" id="IPR036396">
    <property type="entry name" value="Cyt_P450_sf"/>
</dbReference>
<dbReference type="Gene3D" id="1.10.630.10">
    <property type="entry name" value="Cytochrome P450"/>
    <property type="match status" value="2"/>
</dbReference>
<evidence type="ECO:0000256" key="2">
    <source>
        <dbReference type="ARBA" id="ARBA00010617"/>
    </source>
</evidence>
<evidence type="ECO:0000256" key="8">
    <source>
        <dbReference type="RuleBase" id="RU000461"/>
    </source>
</evidence>
<keyword evidence="11" id="KW-1185">Reference proteome</keyword>
<dbReference type="SUPFAM" id="SSF48264">
    <property type="entry name" value="Cytochrome P450"/>
    <property type="match status" value="1"/>
</dbReference>
<proteinExistence type="inferred from homology"/>